<proteinExistence type="predicted"/>
<name>A0ABN9X756_9DINO</name>
<accession>A0ABN9X756</accession>
<feature type="region of interest" description="Disordered" evidence="1">
    <location>
        <begin position="941"/>
        <end position="960"/>
    </location>
</feature>
<organism evidence="2 3">
    <name type="scientific">Prorocentrum cordatum</name>
    <dbReference type="NCBI Taxonomy" id="2364126"/>
    <lineage>
        <taxon>Eukaryota</taxon>
        <taxon>Sar</taxon>
        <taxon>Alveolata</taxon>
        <taxon>Dinophyceae</taxon>
        <taxon>Prorocentrales</taxon>
        <taxon>Prorocentraceae</taxon>
        <taxon>Prorocentrum</taxon>
    </lineage>
</organism>
<feature type="compositionally biased region" description="Basic and acidic residues" evidence="1">
    <location>
        <begin position="1244"/>
        <end position="1260"/>
    </location>
</feature>
<gene>
    <name evidence="2" type="ORF">PCOR1329_LOCUS73969</name>
</gene>
<evidence type="ECO:0000256" key="1">
    <source>
        <dbReference type="SAM" id="MobiDB-lite"/>
    </source>
</evidence>
<dbReference type="EMBL" id="CAUYUJ010019993">
    <property type="protein sequence ID" value="CAK0895131.1"/>
    <property type="molecule type" value="Genomic_DNA"/>
</dbReference>
<evidence type="ECO:0000313" key="2">
    <source>
        <dbReference type="EMBL" id="CAK0895131.1"/>
    </source>
</evidence>
<protein>
    <submittedName>
        <fullName evidence="2">Uncharacterized protein</fullName>
    </submittedName>
</protein>
<keyword evidence="3" id="KW-1185">Reference proteome</keyword>
<sequence>MFYGLETPSQRWPYICLDEVGVDEFVQCMAERAVDVEAPADSCYLALKVLVMRWSWAPFLARSALQACMGTALGVGSVRARLARGPPTSQLRGRAGGCEALDWARTGDCGVMASSASAKGGEKELPSSMAAKVKSHVESAGLAVHGEEGAMGLESLGAVLRGRPCVIGLCPLKTCRLALVALALVGGPCWTATMLERLVGFWAWAAVFQRTSLAILDQVCHEMRRPSSSAAAFRLSAVARAELAAAAYCAPLMVTCPESPWARRAFVTDSSDVGYGVAVAQATVEEIRAESRYCELRGWTIAAEDFYTSDGCGGYAHDADELAQAAAPVVGGPSVRVFGFLYLFAGVRRSGDLEEYLRRRAGSAGVLIEVWSLDAVIDPKRDLADPDFLNVIVGLVDKGYFRGPWGRADIRLTSLERRRLELGAKSPMAVLAVIRAVCMGGGLSEHPPDPGGPPCPSIWDLAELKDLVEDFGGWVDFLDQCRYGAPSMKPAMVGIFGAFDRSDGGAAARLCLACNHQGRPTIRTAAAQTYQPELCDALSEVIIEAFVHMRAWRLGLDVDGVRGICWWLTLTIFDLVGRASAGREPLQPMGATPMTKRGHLAWDNYATDPNAGLLDGGFTRLLTHLVAYATAAQWASKLTSESEVDRALADCVDIQCYGERKRATLGSVVLFGMLVIWPELRNEFPFALRGLESWQKLAGASEGGPPPEEAIYAIAIYMIEQGRYVEAVCGRRAGRPVLGPGPWRGGGGGETGAGQGAVARRGSVANLVLGPRGFRASKDEELFGIDQVRFRKLWNQDTARGRASPEQVRRRGRWKALSSVQRYSKTFALTQFRARMPEVVWESGMRAGRDLKAEILGALLRRPFPSGSLPEAIENDVKRGLAKDVAAELMEIKSSGARSFKKASHAGDDDRDSSGGLFSGETFGGGSESIQRRGRKWCLRAKQTSRATRRRSGSVSGSNIPYVKQRSSSALASYAPIATKVFGNSDLQLCLRSSLCRSVILSKLLFNAYVRVLKVRELRVLNATCMRVVRRMCHRVNFDGTAGSDIEARRAANMASMDCILLQQRLLHLARLLRFDSRALQALLSQRVAQLDALDAAAGRAARKAGHTRPLTDGPVKQAGQWSMTAAAEPLGARRSGPEDDPVLELRRLHQTSSLNRFYPQRLPAWARRGPDPRRGLGDKAPSCYPRPPLSRAERLMQKWQSMPTHRPQLPSIDLPDTDDSPPAPEPDGEVARTVQRARRRRGETRSRFCEQRSTKDGHQFPHIPCSCCSRTTPRRLGRRA</sequence>
<dbReference type="Proteomes" id="UP001189429">
    <property type="component" value="Unassembled WGS sequence"/>
</dbReference>
<feature type="compositionally biased region" description="Basic and acidic residues" evidence="1">
    <location>
        <begin position="1169"/>
        <end position="1178"/>
    </location>
</feature>
<feature type="region of interest" description="Disordered" evidence="1">
    <location>
        <begin position="1165"/>
        <end position="1281"/>
    </location>
</feature>
<evidence type="ECO:0000313" key="3">
    <source>
        <dbReference type="Proteomes" id="UP001189429"/>
    </source>
</evidence>
<feature type="region of interest" description="Disordered" evidence="1">
    <location>
        <begin position="900"/>
        <end position="929"/>
    </location>
</feature>
<comment type="caution">
    <text evidence="2">The sequence shown here is derived from an EMBL/GenBank/DDBJ whole genome shotgun (WGS) entry which is preliminary data.</text>
</comment>
<reference evidence="2" key="1">
    <citation type="submission" date="2023-10" db="EMBL/GenBank/DDBJ databases">
        <authorList>
            <person name="Chen Y."/>
            <person name="Shah S."/>
            <person name="Dougan E. K."/>
            <person name="Thang M."/>
            <person name="Chan C."/>
        </authorList>
    </citation>
    <scope>NUCLEOTIDE SEQUENCE [LARGE SCALE GENOMIC DNA]</scope>
</reference>